<dbReference type="PANTHER" id="PTHR43716">
    <property type="entry name" value="D-2-HYDROXYGLUTARATE DEHYDROGENASE, MITOCHONDRIAL"/>
    <property type="match status" value="1"/>
</dbReference>
<dbReference type="InterPro" id="IPR016164">
    <property type="entry name" value="FAD-linked_Oxase-like_C"/>
</dbReference>
<keyword evidence="2" id="KW-0285">Flavoprotein</keyword>
<evidence type="ECO:0000256" key="3">
    <source>
        <dbReference type="ARBA" id="ARBA00022827"/>
    </source>
</evidence>
<dbReference type="Gene3D" id="1.10.45.10">
    <property type="entry name" value="Vanillyl-alcohol Oxidase, Chain A, domain 4"/>
    <property type="match status" value="1"/>
</dbReference>
<keyword evidence="3" id="KW-0274">FAD</keyword>
<reference evidence="5 6" key="1">
    <citation type="submission" date="2016-10" db="EMBL/GenBank/DDBJ databases">
        <authorList>
            <person name="de Groot N.N."/>
        </authorList>
    </citation>
    <scope>NUCLEOTIDE SEQUENCE [LARGE SCALE GENOMIC DNA]</scope>
    <source>
        <strain evidence="5 6">DSM 26424</strain>
    </source>
</reference>
<dbReference type="InterPro" id="IPR016166">
    <property type="entry name" value="FAD-bd_PCMH"/>
</dbReference>
<dbReference type="RefSeq" id="WP_089849606.1">
    <property type="nucleotide sequence ID" value="NZ_FNEJ01000017.1"/>
</dbReference>
<dbReference type="InterPro" id="IPR016171">
    <property type="entry name" value="Vanillyl_alc_oxidase_C-sub2"/>
</dbReference>
<dbReference type="SUPFAM" id="SSF55103">
    <property type="entry name" value="FAD-linked oxidases, C-terminal domain"/>
    <property type="match status" value="1"/>
</dbReference>
<dbReference type="Pfam" id="PF02913">
    <property type="entry name" value="FAD-oxidase_C"/>
    <property type="match status" value="1"/>
</dbReference>
<organism evidence="5 6">
    <name type="scientific">Salipiger marinus</name>
    <dbReference type="NCBI Taxonomy" id="555512"/>
    <lineage>
        <taxon>Bacteria</taxon>
        <taxon>Pseudomonadati</taxon>
        <taxon>Pseudomonadota</taxon>
        <taxon>Alphaproteobacteria</taxon>
        <taxon>Rhodobacterales</taxon>
        <taxon>Roseobacteraceae</taxon>
        <taxon>Salipiger</taxon>
    </lineage>
</organism>
<dbReference type="Gene3D" id="3.30.70.2740">
    <property type="match status" value="1"/>
</dbReference>
<dbReference type="InterPro" id="IPR016169">
    <property type="entry name" value="FAD-bd_PCMH_sub2"/>
</dbReference>
<sequence length="478" mass="50293">MDRDQLLAELAALVGARNVLATAADLAGYVRDWSGDNLADPLCVVRPGSTQEVAAVVRLAARAGIGLVPQGGNTGLVAGTCPTGGRDILLNMGRMRAIRALDPLDMVLQVEAGVTVEEAQRAAEAQNLLFPLSFGAQGSAQIGGAIAVNAGGLNVLRYGMMRNLVLGLEVVLPDGTVIDMLSALSKDNRGLALHQLFIGSEGALGIVTAASLRLSPRITRRQTALLAFADLQEIVSFAARARAHCSDLLSAFEFMPGAAIDLAIDHVPGLQAPFADRAAYYVLLEVAASGPVDLEALLMGLLEEALSDGPVLDGVVATSDRQRQDLWLLREAMVEAQAARGWHLRTDFSVPLSRVARLVEALQAVVAEHLPGWTPLAYGHMGDGNVHFNVLPPAGIAKAEFFAQSAAARARMYEVVRALDGSLSAEHGIGRERLAALHADRPAPLLALAQAVKSLLDPDGRMNPGCLFPAPPSEDGPR</sequence>
<dbReference type="EMBL" id="FNEJ01000017">
    <property type="protein sequence ID" value="SDJ08407.1"/>
    <property type="molecule type" value="Genomic_DNA"/>
</dbReference>
<evidence type="ECO:0000313" key="6">
    <source>
        <dbReference type="Proteomes" id="UP000199093"/>
    </source>
</evidence>
<dbReference type="GO" id="GO:0022904">
    <property type="term" value="P:respiratory electron transport chain"/>
    <property type="evidence" value="ECO:0007669"/>
    <property type="project" value="TreeGrafter"/>
</dbReference>
<evidence type="ECO:0000259" key="4">
    <source>
        <dbReference type="PROSITE" id="PS51387"/>
    </source>
</evidence>
<dbReference type="InterPro" id="IPR051264">
    <property type="entry name" value="FAD-oxidored/transferase_4"/>
</dbReference>
<dbReference type="PROSITE" id="PS51387">
    <property type="entry name" value="FAD_PCMH"/>
    <property type="match status" value="1"/>
</dbReference>
<dbReference type="OrthoDB" id="9811557at2"/>
<dbReference type="InterPro" id="IPR036318">
    <property type="entry name" value="FAD-bd_PCMH-like_sf"/>
</dbReference>
<dbReference type="SUPFAM" id="SSF56176">
    <property type="entry name" value="FAD-binding/transporter-associated domain-like"/>
    <property type="match status" value="1"/>
</dbReference>
<feature type="domain" description="FAD-binding PCMH-type" evidence="4">
    <location>
        <begin position="37"/>
        <end position="217"/>
    </location>
</feature>
<dbReference type="AlphaFoldDB" id="A0A1G8QUN1"/>
<dbReference type="STRING" id="555512.SAMN04487993_101773"/>
<dbReference type="Pfam" id="PF01565">
    <property type="entry name" value="FAD_binding_4"/>
    <property type="match status" value="1"/>
</dbReference>
<dbReference type="PANTHER" id="PTHR43716:SF2">
    <property type="entry name" value="BLL6224 PROTEIN"/>
    <property type="match status" value="1"/>
</dbReference>
<accession>A0A1G8QUN1</accession>
<dbReference type="Gene3D" id="3.30.465.10">
    <property type="match status" value="1"/>
</dbReference>
<dbReference type="Proteomes" id="UP000199093">
    <property type="component" value="Unassembled WGS sequence"/>
</dbReference>
<evidence type="ECO:0000256" key="1">
    <source>
        <dbReference type="ARBA" id="ARBA00008000"/>
    </source>
</evidence>
<dbReference type="GO" id="GO:0071949">
    <property type="term" value="F:FAD binding"/>
    <property type="evidence" value="ECO:0007669"/>
    <property type="project" value="InterPro"/>
</dbReference>
<dbReference type="Gene3D" id="3.30.43.10">
    <property type="entry name" value="Uridine Diphospho-n-acetylenolpyruvylglucosamine Reductase, domain 2"/>
    <property type="match status" value="1"/>
</dbReference>
<evidence type="ECO:0000313" key="5">
    <source>
        <dbReference type="EMBL" id="SDJ08407.1"/>
    </source>
</evidence>
<keyword evidence="6" id="KW-1185">Reference proteome</keyword>
<dbReference type="InterPro" id="IPR016167">
    <property type="entry name" value="FAD-bd_PCMH_sub1"/>
</dbReference>
<dbReference type="InterPro" id="IPR006094">
    <property type="entry name" value="Oxid_FAD_bind_N"/>
</dbReference>
<dbReference type="Gene3D" id="3.30.70.2190">
    <property type="match status" value="1"/>
</dbReference>
<proteinExistence type="inferred from homology"/>
<gene>
    <name evidence="5" type="ORF">SAMN04487993_101773</name>
</gene>
<dbReference type="InterPro" id="IPR004113">
    <property type="entry name" value="FAD-bd_oxidored_4_C"/>
</dbReference>
<evidence type="ECO:0000256" key="2">
    <source>
        <dbReference type="ARBA" id="ARBA00022630"/>
    </source>
</evidence>
<dbReference type="GO" id="GO:0003824">
    <property type="term" value="F:catalytic activity"/>
    <property type="evidence" value="ECO:0007669"/>
    <property type="project" value="InterPro"/>
</dbReference>
<protein>
    <submittedName>
        <fullName evidence="5">FAD/FMN-containing dehydrogenase</fullName>
    </submittedName>
</protein>
<name>A0A1G8QUN1_9RHOB</name>
<comment type="similarity">
    <text evidence="1">Belongs to the FAD-binding oxidoreductase/transferase type 4 family.</text>
</comment>